<evidence type="ECO:0000256" key="3">
    <source>
        <dbReference type="ARBA" id="ARBA00012737"/>
    </source>
</evidence>
<dbReference type="InterPro" id="IPR017932">
    <property type="entry name" value="GATase_2_dom"/>
</dbReference>
<evidence type="ECO:0000313" key="17">
    <source>
        <dbReference type="Proteomes" id="UP000473470"/>
    </source>
</evidence>
<dbReference type="KEGG" id="bstg:WT74_27500"/>
<evidence type="ECO:0000256" key="2">
    <source>
        <dbReference type="ARBA" id="ARBA00005752"/>
    </source>
</evidence>
<feature type="active site" description="For GATase activity" evidence="8">
    <location>
        <position position="2"/>
    </location>
</feature>
<evidence type="ECO:0000256" key="10">
    <source>
        <dbReference type="PIRSR" id="PIRSR001589-3"/>
    </source>
</evidence>
<evidence type="ECO:0000256" key="8">
    <source>
        <dbReference type="PIRSR" id="PIRSR001589-1"/>
    </source>
</evidence>
<feature type="binding site" evidence="9">
    <location>
        <begin position="377"/>
        <end position="378"/>
    </location>
    <ligand>
        <name>ATP</name>
        <dbReference type="ChEBI" id="CHEBI:30616"/>
    </ligand>
</feature>
<dbReference type="Proteomes" id="UP000068603">
    <property type="component" value="Unassembled WGS sequence"/>
</dbReference>
<evidence type="ECO:0000256" key="4">
    <source>
        <dbReference type="ARBA" id="ARBA00022741"/>
    </source>
</evidence>
<dbReference type="AlphaFoldDB" id="A0A104KVA6"/>
<keyword evidence="6 8" id="KW-0315">Glutamine amidotransferase</keyword>
<dbReference type="PIRSF" id="PIRSF001589">
    <property type="entry name" value="Asn_synthetase_glu-h"/>
    <property type="match status" value="1"/>
</dbReference>
<organism evidence="13">
    <name type="scientific">Burkholderia stagnalis</name>
    <dbReference type="NCBI Taxonomy" id="1503054"/>
    <lineage>
        <taxon>Bacteria</taxon>
        <taxon>Pseudomonadati</taxon>
        <taxon>Pseudomonadota</taxon>
        <taxon>Betaproteobacteria</taxon>
        <taxon>Burkholderiales</taxon>
        <taxon>Burkholderiaceae</taxon>
        <taxon>Burkholderia</taxon>
        <taxon>Burkholderia cepacia complex</taxon>
    </lineage>
</organism>
<dbReference type="GeneID" id="93055811"/>
<protein>
    <recommendedName>
        <fullName evidence="3">asparagine synthase (glutamine-hydrolyzing)</fullName>
        <ecNumber evidence="3">6.3.5.4</ecNumber>
    </recommendedName>
</protein>
<reference evidence="14 16" key="2">
    <citation type="submission" date="2018-08" db="EMBL/GenBank/DDBJ databases">
        <title>Comparative analysis of Burkholderia isolates from Puerto Rico.</title>
        <authorList>
            <person name="Hall C."/>
            <person name="Sahl J."/>
            <person name="Wagner D."/>
        </authorList>
    </citation>
    <scope>NUCLEOTIDE SEQUENCE [LARGE SCALE GENOMIC DNA]</scope>
    <source>
        <strain evidence="14 16">Bp8966</strain>
    </source>
</reference>
<feature type="domain" description="Glutamine amidotransferase type-2" evidence="11">
    <location>
        <begin position="2"/>
        <end position="216"/>
    </location>
</feature>
<proteinExistence type="inferred from homology"/>
<dbReference type="InterPro" id="IPR014729">
    <property type="entry name" value="Rossmann-like_a/b/a_fold"/>
</dbReference>
<dbReference type="InterPro" id="IPR006426">
    <property type="entry name" value="Asn_synth_AEB"/>
</dbReference>
<dbReference type="NCBIfam" id="TIGR01536">
    <property type="entry name" value="asn_synth_AEB"/>
    <property type="match status" value="1"/>
</dbReference>
<dbReference type="InterPro" id="IPR033738">
    <property type="entry name" value="AsnB_N"/>
</dbReference>
<dbReference type="EC" id="6.3.5.4" evidence="3"/>
<keyword evidence="8" id="KW-0061">Asparagine biosynthesis</keyword>
<dbReference type="SUPFAM" id="SSF52402">
    <property type="entry name" value="Adenine nucleotide alpha hydrolases-like"/>
    <property type="match status" value="1"/>
</dbReference>
<dbReference type="GO" id="GO:0004066">
    <property type="term" value="F:asparagine synthase (glutamine-hydrolyzing) activity"/>
    <property type="evidence" value="ECO:0007669"/>
    <property type="project" value="UniProtKB-EC"/>
</dbReference>
<dbReference type="GO" id="GO:0005829">
    <property type="term" value="C:cytosol"/>
    <property type="evidence" value="ECO:0007669"/>
    <property type="project" value="TreeGrafter"/>
</dbReference>
<dbReference type="Gene3D" id="3.60.20.10">
    <property type="entry name" value="Glutamine Phosphoribosylpyrophosphate, subunit 1, domain 1"/>
    <property type="match status" value="1"/>
</dbReference>
<dbReference type="EMBL" id="QTPM01000021">
    <property type="protein sequence ID" value="RQY90972.1"/>
    <property type="molecule type" value="Genomic_DNA"/>
</dbReference>
<evidence type="ECO:0000313" key="16">
    <source>
        <dbReference type="Proteomes" id="UP000281098"/>
    </source>
</evidence>
<dbReference type="GO" id="GO:0005524">
    <property type="term" value="F:ATP binding"/>
    <property type="evidence" value="ECO:0007669"/>
    <property type="project" value="UniProtKB-KW"/>
</dbReference>
<dbReference type="InterPro" id="IPR051786">
    <property type="entry name" value="ASN_synthetase/amidase"/>
</dbReference>
<keyword evidence="12" id="KW-0436">Ligase</keyword>
<dbReference type="RefSeq" id="WP_059565708.1">
    <property type="nucleotide sequence ID" value="NZ_CABVPM010000140.1"/>
</dbReference>
<dbReference type="Proteomes" id="UP000473470">
    <property type="component" value="Unassembled WGS sequence"/>
</dbReference>
<dbReference type="PANTHER" id="PTHR43284">
    <property type="entry name" value="ASPARAGINE SYNTHETASE (GLUTAMINE-HYDROLYZING)"/>
    <property type="match status" value="1"/>
</dbReference>
<evidence type="ECO:0000256" key="6">
    <source>
        <dbReference type="ARBA" id="ARBA00022962"/>
    </source>
</evidence>
<reference evidence="13 15" key="1">
    <citation type="submission" date="2015-11" db="EMBL/GenBank/DDBJ databases">
        <title>Expanding the genomic diversity of Burkholderia species for the development of highly accurate diagnostics.</title>
        <authorList>
            <person name="Sahl J."/>
            <person name="Keim P."/>
            <person name="Wagner D."/>
        </authorList>
    </citation>
    <scope>NUCLEOTIDE SEQUENCE [LARGE SCALE GENOMIC DNA]</scope>
    <source>
        <strain evidence="13 15">MSMB1960WGS</strain>
    </source>
</reference>
<dbReference type="PROSITE" id="PS51278">
    <property type="entry name" value="GATASE_TYPE_2"/>
    <property type="match status" value="1"/>
</dbReference>
<keyword evidence="8" id="KW-0028">Amino-acid biosynthesis</keyword>
<dbReference type="GO" id="GO:0006529">
    <property type="term" value="P:asparagine biosynthetic process"/>
    <property type="evidence" value="ECO:0007669"/>
    <property type="project" value="UniProtKB-KW"/>
</dbReference>
<comment type="pathway">
    <text evidence="1">Amino-acid biosynthesis; L-asparagine biosynthesis; L-asparagine from L-aspartate (L-Gln route): step 1/1.</text>
</comment>
<keyword evidence="5 9" id="KW-0067">ATP-binding</keyword>
<reference evidence="12 17" key="3">
    <citation type="submission" date="2019-09" db="EMBL/GenBank/DDBJ databases">
        <title>Draft genome sequences of 48 bacterial type strains from the CCUG.</title>
        <authorList>
            <person name="Tunovic T."/>
            <person name="Pineiro-Iglesias B."/>
            <person name="Unosson C."/>
            <person name="Inganas E."/>
            <person name="Ohlen M."/>
            <person name="Cardew S."/>
            <person name="Jensie-Markopoulos S."/>
            <person name="Salva-Serra F."/>
            <person name="Jaen-Luchoro D."/>
            <person name="Karlsson R."/>
            <person name="Svensson-Stadler L."/>
            <person name="Chun J."/>
            <person name="Moore E."/>
        </authorList>
    </citation>
    <scope>NUCLEOTIDE SEQUENCE [LARGE SCALE GENOMIC DNA]</scope>
    <source>
        <strain evidence="12 17">CCUG 65686</strain>
    </source>
</reference>
<feature type="site" description="Important for beta-aspartyl-AMP intermediate formation" evidence="10">
    <location>
        <position position="379"/>
    </location>
</feature>
<dbReference type="EMBL" id="VZOK01000016">
    <property type="protein sequence ID" value="KAB0638170.1"/>
    <property type="molecule type" value="Genomic_DNA"/>
</dbReference>
<dbReference type="SUPFAM" id="SSF56235">
    <property type="entry name" value="N-terminal nucleophile aminohydrolases (Ntn hydrolases)"/>
    <property type="match status" value="1"/>
</dbReference>
<evidence type="ECO:0000256" key="7">
    <source>
        <dbReference type="ARBA" id="ARBA00048741"/>
    </source>
</evidence>
<evidence type="ECO:0000256" key="9">
    <source>
        <dbReference type="PIRSR" id="PIRSR001589-2"/>
    </source>
</evidence>
<dbReference type="CDD" id="cd00712">
    <property type="entry name" value="AsnB"/>
    <property type="match status" value="1"/>
</dbReference>
<dbReference type="EMBL" id="LPHB01000001">
    <property type="protein sequence ID" value="KWA68557.1"/>
    <property type="molecule type" value="Genomic_DNA"/>
</dbReference>
<accession>A0A104KVA6</accession>
<dbReference type="STRING" id="1503054.WT74_27500"/>
<dbReference type="InterPro" id="IPR001962">
    <property type="entry name" value="Asn_synthase"/>
</dbReference>
<keyword evidence="4 9" id="KW-0547">Nucleotide-binding</keyword>
<comment type="catalytic activity">
    <reaction evidence="7">
        <text>L-aspartate + L-glutamine + ATP + H2O = L-asparagine + L-glutamate + AMP + diphosphate + H(+)</text>
        <dbReference type="Rhea" id="RHEA:12228"/>
        <dbReference type="ChEBI" id="CHEBI:15377"/>
        <dbReference type="ChEBI" id="CHEBI:15378"/>
        <dbReference type="ChEBI" id="CHEBI:29985"/>
        <dbReference type="ChEBI" id="CHEBI:29991"/>
        <dbReference type="ChEBI" id="CHEBI:30616"/>
        <dbReference type="ChEBI" id="CHEBI:33019"/>
        <dbReference type="ChEBI" id="CHEBI:58048"/>
        <dbReference type="ChEBI" id="CHEBI:58359"/>
        <dbReference type="ChEBI" id="CHEBI:456215"/>
        <dbReference type="EC" id="6.3.5.4"/>
    </reaction>
</comment>
<gene>
    <name evidence="12" type="primary">asnB</name>
    <name evidence="14" type="ORF">DF017_18390</name>
    <name evidence="12" type="ORF">F7R25_13450</name>
    <name evidence="13" type="ORF">WT44_01030</name>
</gene>
<evidence type="ECO:0000256" key="1">
    <source>
        <dbReference type="ARBA" id="ARBA00005187"/>
    </source>
</evidence>
<feature type="binding site" evidence="9">
    <location>
        <position position="102"/>
    </location>
    <ligand>
        <name>L-glutamine</name>
        <dbReference type="ChEBI" id="CHEBI:58359"/>
    </ligand>
</feature>
<sequence length="615" mass="70371">MCGITGWVDWQHDLREHVPTLRAMTASLVHRGPDGSGEWVTARAALGHRRLSIIDPANGAQPMVRNARQRTFAITYNGELYNTPELRRELEARGCRFETRCDTEVLLHAYIEWGPACLDRLNGIFAFAVWDETDRRLFLARDRVGVKPLFFARLDSGLVFGSEMKAILANPRVSREVTLDAFQELLFLGPARTPGAGVFRQIEELKPGWCLTCNVNGIESWPYWRLESRPHEDGFDRTVERVRELVVDAVTKQLVSDVPIGTMVSGGLDSSSITAIAAGSFKEAGAGALDTYSIDFVDNSAHFKPTDYVPDEDAPWVEKVTAHLHTRHHRVMLDTSDLISHLGDAMRSRDLPGMWEVDASLQLFCREIKKHSTVVLSGETADEIFGGYRWYHQASDYEVERFPWVRLVDGRQRLLAPAIRDRIDPGALVARHYRQTVAECPPLPGESPGEARRRQMFYINFTRWLPMMLDRKDRASMAEGLEVRVPFCDHRIVEYLWNVPWSMKNAGDREKGLLRHAMQGILPDDVIWRPKSPFPTTHNPRYLHQVRALLVERLRQPSSPLRPLLDMAELERVLASPDDEARDRHWFGMYAKDAQFLAYLYQIDLWMSEYRVSLV</sequence>
<evidence type="ECO:0000313" key="12">
    <source>
        <dbReference type="EMBL" id="KAB0638170.1"/>
    </source>
</evidence>
<comment type="caution">
    <text evidence="13">The sequence shown here is derived from an EMBL/GenBank/DDBJ whole genome shotgun (WGS) entry which is preliminary data.</text>
</comment>
<dbReference type="CDD" id="cd01991">
    <property type="entry name" value="Asn_synthase_B_C"/>
    <property type="match status" value="1"/>
</dbReference>
<dbReference type="PANTHER" id="PTHR43284:SF1">
    <property type="entry name" value="ASPARAGINE SYNTHETASE"/>
    <property type="match status" value="1"/>
</dbReference>
<dbReference type="Proteomes" id="UP000281098">
    <property type="component" value="Unassembled WGS sequence"/>
</dbReference>
<evidence type="ECO:0000313" key="14">
    <source>
        <dbReference type="EMBL" id="RQY90972.1"/>
    </source>
</evidence>
<comment type="similarity">
    <text evidence="2">Belongs to the asparagine synthetase family.</text>
</comment>
<feature type="binding site" evidence="9">
    <location>
        <position position="294"/>
    </location>
    <ligand>
        <name>ATP</name>
        <dbReference type="ChEBI" id="CHEBI:30616"/>
    </ligand>
</feature>
<evidence type="ECO:0000256" key="5">
    <source>
        <dbReference type="ARBA" id="ARBA00022840"/>
    </source>
</evidence>
<name>A0A104KVA6_9BURK</name>
<evidence type="ECO:0000259" key="11">
    <source>
        <dbReference type="PROSITE" id="PS51278"/>
    </source>
</evidence>
<dbReference type="Gene3D" id="3.40.50.620">
    <property type="entry name" value="HUPs"/>
    <property type="match status" value="1"/>
</dbReference>
<evidence type="ECO:0000313" key="15">
    <source>
        <dbReference type="Proteomes" id="UP000068603"/>
    </source>
</evidence>
<dbReference type="InterPro" id="IPR029055">
    <property type="entry name" value="Ntn_hydrolases_N"/>
</dbReference>
<dbReference type="Pfam" id="PF00733">
    <property type="entry name" value="Asn_synthase"/>
    <property type="match status" value="1"/>
</dbReference>
<dbReference type="Pfam" id="PF13537">
    <property type="entry name" value="GATase_7"/>
    <property type="match status" value="1"/>
</dbReference>
<keyword evidence="16" id="KW-1185">Reference proteome</keyword>
<evidence type="ECO:0000313" key="13">
    <source>
        <dbReference type="EMBL" id="KWA68557.1"/>
    </source>
</evidence>